<gene>
    <name evidence="2" type="ORF">GPUH_LOCUS5760</name>
</gene>
<keyword evidence="1" id="KW-0472">Membrane</keyword>
<organism evidence="4">
    <name type="scientific">Gongylonema pulchrum</name>
    <dbReference type="NCBI Taxonomy" id="637853"/>
    <lineage>
        <taxon>Eukaryota</taxon>
        <taxon>Metazoa</taxon>
        <taxon>Ecdysozoa</taxon>
        <taxon>Nematoda</taxon>
        <taxon>Chromadorea</taxon>
        <taxon>Rhabditida</taxon>
        <taxon>Spirurina</taxon>
        <taxon>Spiruromorpha</taxon>
        <taxon>Spiruroidea</taxon>
        <taxon>Gongylonematidae</taxon>
        <taxon>Gongylonema</taxon>
    </lineage>
</organism>
<reference evidence="4" key="1">
    <citation type="submission" date="2016-06" db="UniProtKB">
        <authorList>
            <consortium name="WormBaseParasite"/>
        </authorList>
    </citation>
    <scope>IDENTIFICATION</scope>
</reference>
<protein>
    <submittedName>
        <fullName evidence="4">Transmembrane protein</fullName>
    </submittedName>
</protein>
<sequence length="140" mass="16504">MKRLRFRHRYVRDLSEDSIDEELERRTVKSSKWMAYSGALHVNEEEELVRAQRDMERWKYQGLKTYEEPADVMVNGARICVRAFWITVSLLPLVLLLVLIGLLSLLWKQKSSSTKQWWRRTGDPPAQSAAADNDSTYLRF</sequence>
<dbReference type="Proteomes" id="UP000271098">
    <property type="component" value="Unassembled WGS sequence"/>
</dbReference>
<dbReference type="AlphaFoldDB" id="A0A183DAL9"/>
<evidence type="ECO:0000313" key="2">
    <source>
        <dbReference type="EMBL" id="VDK52052.1"/>
    </source>
</evidence>
<dbReference type="WBParaSite" id="GPUH_0000576801-mRNA-1">
    <property type="protein sequence ID" value="GPUH_0000576801-mRNA-1"/>
    <property type="gene ID" value="GPUH_0000576801"/>
</dbReference>
<keyword evidence="1" id="KW-1133">Transmembrane helix</keyword>
<feature type="transmembrane region" description="Helical" evidence="1">
    <location>
        <begin position="83"/>
        <end position="107"/>
    </location>
</feature>
<evidence type="ECO:0000256" key="1">
    <source>
        <dbReference type="SAM" id="Phobius"/>
    </source>
</evidence>
<dbReference type="EMBL" id="UYRT01012596">
    <property type="protein sequence ID" value="VDK52052.1"/>
    <property type="molecule type" value="Genomic_DNA"/>
</dbReference>
<evidence type="ECO:0000313" key="4">
    <source>
        <dbReference type="WBParaSite" id="GPUH_0000576801-mRNA-1"/>
    </source>
</evidence>
<name>A0A183DAL9_9BILA</name>
<reference evidence="2 3" key="2">
    <citation type="submission" date="2018-11" db="EMBL/GenBank/DDBJ databases">
        <authorList>
            <consortium name="Pathogen Informatics"/>
        </authorList>
    </citation>
    <scope>NUCLEOTIDE SEQUENCE [LARGE SCALE GENOMIC DNA]</scope>
</reference>
<proteinExistence type="predicted"/>
<keyword evidence="3" id="KW-1185">Reference proteome</keyword>
<evidence type="ECO:0000313" key="3">
    <source>
        <dbReference type="Proteomes" id="UP000271098"/>
    </source>
</evidence>
<accession>A0A183DAL9</accession>
<keyword evidence="1" id="KW-0812">Transmembrane</keyword>